<reference evidence="2 3" key="1">
    <citation type="journal article" date="2013" name="PLoS Genet.">
        <title>Distinctive expansion of potential virulence genes in the genome of the oomycete fish pathogen Saprolegnia parasitica.</title>
        <authorList>
            <person name="Jiang R.H."/>
            <person name="de Bruijn I."/>
            <person name="Haas B.J."/>
            <person name="Belmonte R."/>
            <person name="Lobach L."/>
            <person name="Christie J."/>
            <person name="van den Ackerveken G."/>
            <person name="Bottin A."/>
            <person name="Bulone V."/>
            <person name="Diaz-Moreno S.M."/>
            <person name="Dumas B."/>
            <person name="Fan L."/>
            <person name="Gaulin E."/>
            <person name="Govers F."/>
            <person name="Grenville-Briggs L.J."/>
            <person name="Horner N.R."/>
            <person name="Levin J.Z."/>
            <person name="Mammella M."/>
            <person name="Meijer H.J."/>
            <person name="Morris P."/>
            <person name="Nusbaum C."/>
            <person name="Oome S."/>
            <person name="Phillips A.J."/>
            <person name="van Rooyen D."/>
            <person name="Rzeszutek E."/>
            <person name="Saraiva M."/>
            <person name="Secombes C.J."/>
            <person name="Seidl M.F."/>
            <person name="Snel B."/>
            <person name="Stassen J.H."/>
            <person name="Sykes S."/>
            <person name="Tripathy S."/>
            <person name="van den Berg H."/>
            <person name="Vega-Arreguin J.C."/>
            <person name="Wawra S."/>
            <person name="Young S.K."/>
            <person name="Zeng Q."/>
            <person name="Dieguez-Uribeondo J."/>
            <person name="Russ C."/>
            <person name="Tyler B.M."/>
            <person name="van West P."/>
        </authorList>
    </citation>
    <scope>NUCLEOTIDE SEQUENCE [LARGE SCALE GENOMIC DNA]</scope>
    <source>
        <strain evidence="2 3">CBS 223.65</strain>
    </source>
</reference>
<dbReference type="Proteomes" id="UP000030745">
    <property type="component" value="Unassembled WGS sequence"/>
</dbReference>
<evidence type="ECO:0000313" key="3">
    <source>
        <dbReference type="Proteomes" id="UP000030745"/>
    </source>
</evidence>
<dbReference type="KEGG" id="spar:SPRG_18210"/>
<gene>
    <name evidence="2" type="ORF">SPRG_18210</name>
</gene>
<dbReference type="PANTHER" id="PTHR13510:SF44">
    <property type="entry name" value="RABENOSYN-5"/>
    <property type="match status" value="1"/>
</dbReference>
<proteinExistence type="predicted"/>
<dbReference type="RefSeq" id="XP_012213036.1">
    <property type="nucleotide sequence ID" value="XM_012357646.1"/>
</dbReference>
<dbReference type="PANTHER" id="PTHR13510">
    <property type="entry name" value="FYVE-FINGER-CONTAINING RAB5 EFFECTOR PROTEIN RABENOSYN-5-RELATED"/>
    <property type="match status" value="1"/>
</dbReference>
<dbReference type="GeneID" id="24139735"/>
<dbReference type="PROSITE" id="PS50848">
    <property type="entry name" value="START"/>
    <property type="match status" value="1"/>
</dbReference>
<dbReference type="AlphaFoldDB" id="A0A067BNJ1"/>
<organism evidence="2 3">
    <name type="scientific">Saprolegnia parasitica (strain CBS 223.65)</name>
    <dbReference type="NCBI Taxonomy" id="695850"/>
    <lineage>
        <taxon>Eukaryota</taxon>
        <taxon>Sar</taxon>
        <taxon>Stramenopiles</taxon>
        <taxon>Oomycota</taxon>
        <taxon>Saprolegniomycetes</taxon>
        <taxon>Saprolegniales</taxon>
        <taxon>Saprolegniaceae</taxon>
        <taxon>Saprolegnia</taxon>
    </lineage>
</organism>
<dbReference type="SUPFAM" id="SSF55961">
    <property type="entry name" value="Bet v1-like"/>
    <property type="match status" value="1"/>
</dbReference>
<feature type="domain" description="START" evidence="1">
    <location>
        <begin position="17"/>
        <end position="194"/>
    </location>
</feature>
<evidence type="ECO:0000313" key="2">
    <source>
        <dbReference type="EMBL" id="KDO16257.1"/>
    </source>
</evidence>
<name>A0A067BNJ1_SAPPC</name>
<accession>A0A067BNJ1</accession>
<dbReference type="OrthoDB" id="70570at2759"/>
<keyword evidence="3" id="KW-1185">Reference proteome</keyword>
<dbReference type="Gene3D" id="3.30.530.20">
    <property type="match status" value="1"/>
</dbReference>
<dbReference type="InterPro" id="IPR052727">
    <property type="entry name" value="Rab4/Rab5_effector"/>
</dbReference>
<dbReference type="STRING" id="695850.A0A067BNJ1"/>
<dbReference type="VEuPathDB" id="FungiDB:SPRG_18210"/>
<dbReference type="InterPro" id="IPR002913">
    <property type="entry name" value="START_lipid-bd_dom"/>
</dbReference>
<sequence>MASLPLPRGYFNMSNMTEAERLQYAEYAESAIRKVFALSDFHKNSWVPVHEKKGVSVYRNFTAKPRLAPNVSKSNIAEVGCKSSLQASLDDIARAFSAHDDGLFRRLMKKLNPRVVDAAVLQSIVPRTASNPYRYVGIKWYATKSASMMVTNRDYCVLEVLDRIVDARGNDMLVRVLSSIDLPECPSLEASHGF</sequence>
<dbReference type="InterPro" id="IPR023393">
    <property type="entry name" value="START-like_dom_sf"/>
</dbReference>
<dbReference type="EMBL" id="KK584235">
    <property type="protein sequence ID" value="KDO16257.1"/>
    <property type="molecule type" value="Genomic_DNA"/>
</dbReference>
<evidence type="ECO:0000259" key="1">
    <source>
        <dbReference type="PROSITE" id="PS50848"/>
    </source>
</evidence>
<feature type="non-terminal residue" evidence="2">
    <location>
        <position position="194"/>
    </location>
</feature>
<dbReference type="GO" id="GO:0008289">
    <property type="term" value="F:lipid binding"/>
    <property type="evidence" value="ECO:0007669"/>
    <property type="project" value="InterPro"/>
</dbReference>
<protein>
    <recommendedName>
        <fullName evidence="1">START domain-containing protein</fullName>
    </recommendedName>
</protein>